<accession>A0A3N0EGI7</accession>
<dbReference type="InterPro" id="IPR001991">
    <property type="entry name" value="Na-dicarboxylate_symporter"/>
</dbReference>
<dbReference type="SUPFAM" id="SSF118215">
    <property type="entry name" value="Proton glutamate symport protein"/>
    <property type="match status" value="1"/>
</dbReference>
<comment type="subcellular location">
    <subcellularLocation>
        <location evidence="1">Cell membrane</location>
        <topology evidence="1">Multi-pass membrane protein</topology>
    </subcellularLocation>
</comment>
<dbReference type="GO" id="GO:0005886">
    <property type="term" value="C:plasma membrane"/>
    <property type="evidence" value="ECO:0007669"/>
    <property type="project" value="UniProtKB-SubCell"/>
</dbReference>
<feature type="transmembrane region" description="Helical" evidence="8">
    <location>
        <begin position="149"/>
        <end position="168"/>
    </location>
</feature>
<feature type="compositionally biased region" description="Acidic residues" evidence="7">
    <location>
        <begin position="423"/>
        <end position="432"/>
    </location>
</feature>
<name>A0A3N0EGI7_9ACTN</name>
<sequence length="432" mass="44338">MADQTSPLSLWRRYLEFPLIYKMAIGLLAGVVVGLAVGEPITVIAPLGEVFVRLLGMLVMPLIIVTLIAGVSAITPARLGRIGFKVFLFYLVTSAFAITVGLALALAVAPGTGLSPPGDAEEEGEDPPPVSETLLDIVPDNPFAAMVEGNVLAVMFVAIAAGIALTLMRGSDEARLRELGEFLRRGVDGAVELVFLVVRGVLQYAPIGVFALIAVVMGETGVEALGPLAKLTGVVYGAIVLQIAVYVLILLAFRVGIGRFFGAAKDPMATAFVTRSSSGTLPVSSRAAERMGVHEGVYSFSLPLGATINMDGTAIYVGAATVFVANVSGAELTLAELVTVVLVGVLASIGTAGVPGAGLIMLTMTVSQAGLSMAPVALVAGIDAILDMARTMCNVTGDLVATRVVARTEPGMLRGSETPGDAAGDDSEATPS</sequence>
<dbReference type="PANTHER" id="PTHR42865">
    <property type="entry name" value="PROTON/GLUTAMATE-ASPARTATE SYMPORTER"/>
    <property type="match status" value="1"/>
</dbReference>
<dbReference type="EMBL" id="RJMB01000002">
    <property type="protein sequence ID" value="RNL86975.1"/>
    <property type="molecule type" value="Genomic_DNA"/>
</dbReference>
<feature type="region of interest" description="Disordered" evidence="7">
    <location>
        <begin position="410"/>
        <end position="432"/>
    </location>
</feature>
<dbReference type="OrthoDB" id="9766690at2"/>
<dbReference type="GO" id="GO:0015293">
    <property type="term" value="F:symporter activity"/>
    <property type="evidence" value="ECO:0007669"/>
    <property type="project" value="UniProtKB-KW"/>
</dbReference>
<feature type="transmembrane region" description="Helical" evidence="8">
    <location>
        <begin position="234"/>
        <end position="253"/>
    </location>
</feature>
<feature type="transmembrane region" description="Helical" evidence="8">
    <location>
        <begin position="86"/>
        <end position="109"/>
    </location>
</feature>
<evidence type="ECO:0000256" key="1">
    <source>
        <dbReference type="ARBA" id="ARBA00004651"/>
    </source>
</evidence>
<feature type="transmembrane region" description="Helical" evidence="8">
    <location>
        <begin position="368"/>
        <end position="386"/>
    </location>
</feature>
<organism evidence="9 10">
    <name type="scientific">Halostreptopolyspora alba</name>
    <dbReference type="NCBI Taxonomy" id="2487137"/>
    <lineage>
        <taxon>Bacteria</taxon>
        <taxon>Bacillati</taxon>
        <taxon>Actinomycetota</taxon>
        <taxon>Actinomycetes</taxon>
        <taxon>Streptosporangiales</taxon>
        <taxon>Nocardiopsidaceae</taxon>
        <taxon>Halostreptopolyspora</taxon>
    </lineage>
</organism>
<evidence type="ECO:0000256" key="7">
    <source>
        <dbReference type="SAM" id="MobiDB-lite"/>
    </source>
</evidence>
<evidence type="ECO:0000256" key="6">
    <source>
        <dbReference type="ARBA" id="ARBA00023136"/>
    </source>
</evidence>
<dbReference type="Proteomes" id="UP000269198">
    <property type="component" value="Unassembled WGS sequence"/>
</dbReference>
<keyword evidence="4 8" id="KW-0812">Transmembrane</keyword>
<feature type="transmembrane region" description="Helical" evidence="8">
    <location>
        <begin position="19"/>
        <end position="38"/>
    </location>
</feature>
<dbReference type="PRINTS" id="PR00173">
    <property type="entry name" value="EDTRNSPORT"/>
</dbReference>
<keyword evidence="3" id="KW-1003">Cell membrane</keyword>
<keyword evidence="5 8" id="KW-1133">Transmembrane helix</keyword>
<keyword evidence="10" id="KW-1185">Reference proteome</keyword>
<protein>
    <submittedName>
        <fullName evidence="9">Dicarboxylate/amino acid:cation symporter</fullName>
    </submittedName>
</protein>
<dbReference type="RefSeq" id="WP_123199803.1">
    <property type="nucleotide sequence ID" value="NZ_RJMB01000002.1"/>
</dbReference>
<evidence type="ECO:0000313" key="9">
    <source>
        <dbReference type="EMBL" id="RNL86975.1"/>
    </source>
</evidence>
<evidence type="ECO:0000256" key="5">
    <source>
        <dbReference type="ARBA" id="ARBA00022989"/>
    </source>
</evidence>
<evidence type="ECO:0000256" key="4">
    <source>
        <dbReference type="ARBA" id="ARBA00022692"/>
    </source>
</evidence>
<keyword evidence="6 8" id="KW-0472">Membrane</keyword>
<comment type="caution">
    <text evidence="9">The sequence shown here is derived from an EMBL/GenBank/DDBJ whole genome shotgun (WGS) entry which is preliminary data.</text>
</comment>
<reference evidence="9 10" key="1">
    <citation type="submission" date="2018-11" db="EMBL/GenBank/DDBJ databases">
        <title>The genome draft of YIM 96095.</title>
        <authorList>
            <person name="Tang S.-K."/>
            <person name="Chunyu W.-X."/>
            <person name="Feng Y.-Z."/>
        </authorList>
    </citation>
    <scope>NUCLEOTIDE SEQUENCE [LARGE SCALE GENOMIC DNA]</scope>
    <source>
        <strain evidence="9 10">YIM 96095</strain>
    </source>
</reference>
<dbReference type="AlphaFoldDB" id="A0A3N0EGI7"/>
<evidence type="ECO:0000256" key="2">
    <source>
        <dbReference type="ARBA" id="ARBA00022448"/>
    </source>
</evidence>
<dbReference type="InterPro" id="IPR036458">
    <property type="entry name" value="Na:dicarbo_symporter_sf"/>
</dbReference>
<feature type="transmembrane region" description="Helical" evidence="8">
    <location>
        <begin position="50"/>
        <end position="74"/>
    </location>
</feature>
<evidence type="ECO:0000313" key="10">
    <source>
        <dbReference type="Proteomes" id="UP000269198"/>
    </source>
</evidence>
<keyword evidence="2" id="KW-0813">Transport</keyword>
<feature type="transmembrane region" description="Helical" evidence="8">
    <location>
        <begin position="189"/>
        <end position="214"/>
    </location>
</feature>
<evidence type="ECO:0000256" key="3">
    <source>
        <dbReference type="ARBA" id="ARBA00022475"/>
    </source>
</evidence>
<evidence type="ECO:0000256" key="8">
    <source>
        <dbReference type="SAM" id="Phobius"/>
    </source>
</evidence>
<proteinExistence type="predicted"/>
<dbReference type="PANTHER" id="PTHR42865:SF7">
    <property type="entry name" value="PROTON_GLUTAMATE-ASPARTATE SYMPORTER"/>
    <property type="match status" value="1"/>
</dbReference>
<dbReference type="Pfam" id="PF00375">
    <property type="entry name" value="SDF"/>
    <property type="match status" value="1"/>
</dbReference>
<feature type="transmembrane region" description="Helical" evidence="8">
    <location>
        <begin position="337"/>
        <end position="362"/>
    </location>
</feature>
<gene>
    <name evidence="9" type="ORF">EFW17_03705</name>
</gene>
<dbReference type="Gene3D" id="1.10.3860.10">
    <property type="entry name" value="Sodium:dicarboxylate symporter"/>
    <property type="match status" value="1"/>
</dbReference>